<evidence type="ECO:0000256" key="1">
    <source>
        <dbReference type="ARBA" id="ARBA00022801"/>
    </source>
</evidence>
<sequence length="247" mass="26390">MTERQEIPVTEGESVVAVHHPASGSDRWFVCCHGFVSDRTGSYEGRCERAVAEGYHAVRFDSRGCGESDGRFPAATLSARIADLRAVLDRFDPAAESAVLFGSSFGGKTALHAAAGDGPGGDGTPDERVRAVATRAPVTYGRAFDPLADTVRARDGVEYAPGHSVDERLVDDLDGYDFVDVADALDLPVAVFHGRDDGSVPLADSLDAVRALDVDTAVHAVADEGHRFSNDAEAWMRDALFGWLARR</sequence>
<organism evidence="3 4">
    <name type="scientific">Haloglomus irregulare</name>
    <dbReference type="NCBI Taxonomy" id="2234134"/>
    <lineage>
        <taxon>Archaea</taxon>
        <taxon>Methanobacteriati</taxon>
        <taxon>Methanobacteriota</taxon>
        <taxon>Stenosarchaea group</taxon>
        <taxon>Halobacteria</taxon>
        <taxon>Halobacteriales</taxon>
        <taxon>Natronomonadaceae</taxon>
        <taxon>Haloglomus</taxon>
    </lineage>
</organism>
<name>A0A554NAB9_9EURY</name>
<dbReference type="Gene3D" id="3.40.50.1820">
    <property type="entry name" value="alpha/beta hydrolase"/>
    <property type="match status" value="1"/>
</dbReference>
<dbReference type="Pfam" id="PF12146">
    <property type="entry name" value="Hydrolase_4"/>
    <property type="match status" value="1"/>
</dbReference>
<dbReference type="InParanoid" id="A0A554NAB9"/>
<dbReference type="OrthoDB" id="7531at2157"/>
<dbReference type="AlphaFoldDB" id="A0A554NAB9"/>
<dbReference type="PANTHER" id="PTHR16138">
    <property type="entry name" value="MYCOPHENOLIC ACID ACYL-GLUCURONIDE ESTERASE, MITOCHONDRIAL"/>
    <property type="match status" value="1"/>
</dbReference>
<dbReference type="InterPro" id="IPR052382">
    <property type="entry name" value="ABHD10_acyl-thioesterase"/>
</dbReference>
<gene>
    <name evidence="3" type="ORF">DP107_08800</name>
</gene>
<dbReference type="RefSeq" id="WP_144261783.1">
    <property type="nucleotide sequence ID" value="NZ_QMDX01000004.1"/>
</dbReference>
<dbReference type="SUPFAM" id="SSF53474">
    <property type="entry name" value="alpha/beta-Hydrolases"/>
    <property type="match status" value="1"/>
</dbReference>
<dbReference type="Proteomes" id="UP000319894">
    <property type="component" value="Unassembled WGS sequence"/>
</dbReference>
<dbReference type="GO" id="GO:0004553">
    <property type="term" value="F:hydrolase activity, hydrolyzing O-glycosyl compounds"/>
    <property type="evidence" value="ECO:0007669"/>
    <property type="project" value="TreeGrafter"/>
</dbReference>
<dbReference type="PANTHER" id="PTHR16138:SF7">
    <property type="entry name" value="PALMITOYL-PROTEIN THIOESTERASE ABHD10, MITOCHONDRIAL"/>
    <property type="match status" value="1"/>
</dbReference>
<proteinExistence type="predicted"/>
<dbReference type="EMBL" id="QMDX01000004">
    <property type="protein sequence ID" value="TSD14336.1"/>
    <property type="molecule type" value="Genomic_DNA"/>
</dbReference>
<accession>A0A554NAB9</accession>
<evidence type="ECO:0000313" key="3">
    <source>
        <dbReference type="EMBL" id="TSD14336.1"/>
    </source>
</evidence>
<evidence type="ECO:0000259" key="2">
    <source>
        <dbReference type="Pfam" id="PF12146"/>
    </source>
</evidence>
<protein>
    <submittedName>
        <fullName evidence="3">Alpha/beta hydrolase</fullName>
    </submittedName>
</protein>
<comment type="caution">
    <text evidence="3">The sequence shown here is derived from an EMBL/GenBank/DDBJ whole genome shotgun (WGS) entry which is preliminary data.</text>
</comment>
<dbReference type="InterPro" id="IPR029058">
    <property type="entry name" value="AB_hydrolase_fold"/>
</dbReference>
<keyword evidence="1 3" id="KW-0378">Hydrolase</keyword>
<reference evidence="3 4" key="1">
    <citation type="submission" date="2018-06" db="EMBL/GenBank/DDBJ databases">
        <title>Natronomonas sp. F16-60 a new haloarchaeon isolated from a solar saltern of Isla Cristina, Huelva, Spain.</title>
        <authorList>
            <person name="Duran-Viseras A."/>
            <person name="Sanchez-Porro C."/>
            <person name="Ventosa A."/>
        </authorList>
    </citation>
    <scope>NUCLEOTIDE SEQUENCE [LARGE SCALE GENOMIC DNA]</scope>
    <source>
        <strain evidence="3 4">F16-60</strain>
    </source>
</reference>
<keyword evidence="4" id="KW-1185">Reference proteome</keyword>
<feature type="domain" description="Serine aminopeptidase S33" evidence="2">
    <location>
        <begin position="29"/>
        <end position="115"/>
    </location>
</feature>
<evidence type="ECO:0000313" key="4">
    <source>
        <dbReference type="Proteomes" id="UP000319894"/>
    </source>
</evidence>
<dbReference type="InterPro" id="IPR022742">
    <property type="entry name" value="Hydrolase_4"/>
</dbReference>